<comment type="similarity">
    <text evidence="2 12">Belongs to the RNA methyltransferase RsmE family.</text>
</comment>
<dbReference type="AlphaFoldDB" id="A0A328AYM6"/>
<dbReference type="InterPro" id="IPR029028">
    <property type="entry name" value="Alpha/beta_knot_MTases"/>
</dbReference>
<sequence>MIRLFIPHDLTAGAELALDEAQSRYLAAVMRLAPGDELSVFNGRHGEWRAAVAKVGKRAVSVALTAQARPQASGSDLELVIAVVKRGRLETIVEKAAELGAARVRPVFTERTNADRVRVERLAAIATEAAEQTGRLDVPEICEPVKLEKLVAGWPEGRRLLFCDEAGDAAPALAALRGQPEGPWSILIGPEGGFSAKEREMLRALPYATPAGLGPRILRADTAAISAMTLWQAALGDWGPGEGRS</sequence>
<keyword evidence="5 12" id="KW-0963">Cytoplasm</keyword>
<dbReference type="NCBIfam" id="TIGR00046">
    <property type="entry name" value="RsmE family RNA methyltransferase"/>
    <property type="match status" value="1"/>
</dbReference>
<evidence type="ECO:0000256" key="3">
    <source>
        <dbReference type="ARBA" id="ARBA00012328"/>
    </source>
</evidence>
<dbReference type="Gene3D" id="3.40.1280.10">
    <property type="match status" value="1"/>
</dbReference>
<dbReference type="RefSeq" id="WP_111457326.1">
    <property type="nucleotide sequence ID" value="NZ_QFYP01000001.1"/>
</dbReference>
<feature type="domain" description="Ribosomal RNA small subunit methyltransferase E PUA-like" evidence="14">
    <location>
        <begin position="18"/>
        <end position="62"/>
    </location>
</feature>
<keyword evidence="9 12" id="KW-0949">S-adenosyl-L-methionine</keyword>
<dbReference type="InterPro" id="IPR029026">
    <property type="entry name" value="tRNA_m1G_MTases_N"/>
</dbReference>
<dbReference type="InterPro" id="IPR015947">
    <property type="entry name" value="PUA-like_sf"/>
</dbReference>
<dbReference type="InterPro" id="IPR046887">
    <property type="entry name" value="RsmE_PUA-like"/>
</dbReference>
<evidence type="ECO:0000256" key="5">
    <source>
        <dbReference type="ARBA" id="ARBA00022490"/>
    </source>
</evidence>
<dbReference type="NCBIfam" id="NF008696">
    <property type="entry name" value="PRK11713.3-5"/>
    <property type="match status" value="1"/>
</dbReference>
<dbReference type="PANTHER" id="PTHR30027">
    <property type="entry name" value="RIBOSOMAL RNA SMALL SUBUNIT METHYLTRANSFERASE E"/>
    <property type="match status" value="1"/>
</dbReference>
<evidence type="ECO:0000256" key="11">
    <source>
        <dbReference type="ARBA" id="ARBA00047944"/>
    </source>
</evidence>
<comment type="catalytic activity">
    <reaction evidence="11 12">
        <text>uridine(1498) in 16S rRNA + S-adenosyl-L-methionine = N(3)-methyluridine(1498) in 16S rRNA + S-adenosyl-L-homocysteine + H(+)</text>
        <dbReference type="Rhea" id="RHEA:42920"/>
        <dbReference type="Rhea" id="RHEA-COMP:10283"/>
        <dbReference type="Rhea" id="RHEA-COMP:10284"/>
        <dbReference type="ChEBI" id="CHEBI:15378"/>
        <dbReference type="ChEBI" id="CHEBI:57856"/>
        <dbReference type="ChEBI" id="CHEBI:59789"/>
        <dbReference type="ChEBI" id="CHEBI:65315"/>
        <dbReference type="ChEBI" id="CHEBI:74502"/>
        <dbReference type="EC" id="2.1.1.193"/>
    </reaction>
</comment>
<comment type="function">
    <text evidence="10 12">Specifically methylates the N3 position of the uracil ring of uridine 1498 (m3U1498) in 16S rRNA. Acts on the fully assembled 30S ribosomal subunit.</text>
</comment>
<dbReference type="OrthoDB" id="9815641at2"/>
<name>A0A328AYM6_9CAUL</name>
<dbReference type="PANTHER" id="PTHR30027:SF3">
    <property type="entry name" value="16S RRNA (URACIL(1498)-N(3))-METHYLTRANSFERASE"/>
    <property type="match status" value="1"/>
</dbReference>
<evidence type="ECO:0000259" key="14">
    <source>
        <dbReference type="Pfam" id="PF20260"/>
    </source>
</evidence>
<reference evidence="16" key="1">
    <citation type="submission" date="2018-05" db="EMBL/GenBank/DDBJ databases">
        <authorList>
            <person name="Li X."/>
        </authorList>
    </citation>
    <scope>NUCLEOTIDE SEQUENCE [LARGE SCALE GENOMIC DNA]</scope>
    <source>
        <strain evidence="16">HKS-05</strain>
    </source>
</reference>
<dbReference type="SUPFAM" id="SSF88697">
    <property type="entry name" value="PUA domain-like"/>
    <property type="match status" value="1"/>
</dbReference>
<evidence type="ECO:0000313" key="16">
    <source>
        <dbReference type="Proteomes" id="UP000249842"/>
    </source>
</evidence>
<dbReference type="Pfam" id="PF20260">
    <property type="entry name" value="PUA_4"/>
    <property type="match status" value="1"/>
</dbReference>
<dbReference type="GO" id="GO:0070475">
    <property type="term" value="P:rRNA base methylation"/>
    <property type="evidence" value="ECO:0007669"/>
    <property type="project" value="TreeGrafter"/>
</dbReference>
<dbReference type="InterPro" id="IPR046886">
    <property type="entry name" value="RsmE_MTase_dom"/>
</dbReference>
<dbReference type="PIRSF" id="PIRSF015601">
    <property type="entry name" value="MTase_slr0722"/>
    <property type="match status" value="1"/>
</dbReference>
<keyword evidence="8 12" id="KW-0808">Transferase</keyword>
<dbReference type="InterPro" id="IPR006700">
    <property type="entry name" value="RsmE"/>
</dbReference>
<dbReference type="Gene3D" id="2.40.240.20">
    <property type="entry name" value="Hypothetical PUA domain-like, domain 1"/>
    <property type="match status" value="1"/>
</dbReference>
<protein>
    <recommendedName>
        <fullName evidence="4 12">Ribosomal RNA small subunit methyltransferase E</fullName>
        <ecNumber evidence="3 12">2.1.1.193</ecNumber>
    </recommendedName>
</protein>
<comment type="subcellular location">
    <subcellularLocation>
        <location evidence="1 12">Cytoplasm</location>
    </subcellularLocation>
</comment>
<keyword evidence="16" id="KW-1185">Reference proteome</keyword>
<dbReference type="SUPFAM" id="SSF75217">
    <property type="entry name" value="alpha/beta knot"/>
    <property type="match status" value="1"/>
</dbReference>
<evidence type="ECO:0000256" key="6">
    <source>
        <dbReference type="ARBA" id="ARBA00022552"/>
    </source>
</evidence>
<dbReference type="EMBL" id="QFYP01000001">
    <property type="protein sequence ID" value="RAK60033.1"/>
    <property type="molecule type" value="Genomic_DNA"/>
</dbReference>
<dbReference type="Pfam" id="PF04452">
    <property type="entry name" value="Methyltrans_RNA"/>
    <property type="match status" value="1"/>
</dbReference>
<keyword evidence="6 12" id="KW-0698">rRNA processing</keyword>
<dbReference type="EC" id="2.1.1.193" evidence="3 12"/>
<evidence type="ECO:0000256" key="9">
    <source>
        <dbReference type="ARBA" id="ARBA00022691"/>
    </source>
</evidence>
<dbReference type="GO" id="GO:0005737">
    <property type="term" value="C:cytoplasm"/>
    <property type="evidence" value="ECO:0007669"/>
    <property type="project" value="UniProtKB-SubCell"/>
</dbReference>
<evidence type="ECO:0000256" key="8">
    <source>
        <dbReference type="ARBA" id="ARBA00022679"/>
    </source>
</evidence>
<evidence type="ECO:0000256" key="1">
    <source>
        <dbReference type="ARBA" id="ARBA00004496"/>
    </source>
</evidence>
<evidence type="ECO:0000259" key="13">
    <source>
        <dbReference type="Pfam" id="PF04452"/>
    </source>
</evidence>
<keyword evidence="7 12" id="KW-0489">Methyltransferase</keyword>
<comment type="caution">
    <text evidence="15">The sequence shown here is derived from an EMBL/GenBank/DDBJ whole genome shotgun (WGS) entry which is preliminary data.</text>
</comment>
<evidence type="ECO:0000313" key="15">
    <source>
        <dbReference type="EMBL" id="RAK60033.1"/>
    </source>
</evidence>
<organism evidence="15 16">
    <name type="scientific">Phenylobacterium hankyongense</name>
    <dbReference type="NCBI Taxonomy" id="1813876"/>
    <lineage>
        <taxon>Bacteria</taxon>
        <taxon>Pseudomonadati</taxon>
        <taxon>Pseudomonadota</taxon>
        <taxon>Alphaproteobacteria</taxon>
        <taxon>Caulobacterales</taxon>
        <taxon>Caulobacteraceae</taxon>
        <taxon>Phenylobacterium</taxon>
    </lineage>
</organism>
<dbReference type="GO" id="GO:0070042">
    <property type="term" value="F:rRNA (uridine-N3-)-methyltransferase activity"/>
    <property type="evidence" value="ECO:0007669"/>
    <property type="project" value="TreeGrafter"/>
</dbReference>
<dbReference type="CDD" id="cd18084">
    <property type="entry name" value="RsmE-like"/>
    <property type="match status" value="1"/>
</dbReference>
<feature type="domain" description="Ribosomal RNA small subunit methyltransferase E methyltransferase" evidence="13">
    <location>
        <begin position="76"/>
        <end position="232"/>
    </location>
</feature>
<evidence type="ECO:0000256" key="12">
    <source>
        <dbReference type="PIRNR" id="PIRNR015601"/>
    </source>
</evidence>
<evidence type="ECO:0000256" key="2">
    <source>
        <dbReference type="ARBA" id="ARBA00005528"/>
    </source>
</evidence>
<accession>A0A328AYM6</accession>
<evidence type="ECO:0000256" key="10">
    <source>
        <dbReference type="ARBA" id="ARBA00025699"/>
    </source>
</evidence>
<dbReference type="Proteomes" id="UP000249842">
    <property type="component" value="Unassembled WGS sequence"/>
</dbReference>
<gene>
    <name evidence="15" type="ORF">DJ021_09565</name>
</gene>
<proteinExistence type="inferred from homology"/>
<evidence type="ECO:0000256" key="4">
    <source>
        <dbReference type="ARBA" id="ARBA00013673"/>
    </source>
</evidence>
<evidence type="ECO:0000256" key="7">
    <source>
        <dbReference type="ARBA" id="ARBA00022603"/>
    </source>
</evidence>